<feature type="transmembrane region" description="Helical" evidence="6">
    <location>
        <begin position="163"/>
        <end position="189"/>
    </location>
</feature>
<evidence type="ECO:0000256" key="5">
    <source>
        <dbReference type="ARBA" id="ARBA00023251"/>
    </source>
</evidence>
<keyword evidence="6" id="KW-1003">Cell membrane</keyword>
<accession>A0ABR8TUP0</accession>
<comment type="caution">
    <text evidence="8">The sequence shown here is derived from an EMBL/GenBank/DDBJ whole genome shotgun (WGS) entry which is preliminary data.</text>
</comment>
<evidence type="ECO:0000256" key="6">
    <source>
        <dbReference type="RuleBase" id="RU361157"/>
    </source>
</evidence>
<evidence type="ECO:0000313" key="8">
    <source>
        <dbReference type="EMBL" id="MBD7979506.1"/>
    </source>
</evidence>
<keyword evidence="4 6" id="KW-0472">Membrane</keyword>
<evidence type="ECO:0000256" key="3">
    <source>
        <dbReference type="ARBA" id="ARBA00022989"/>
    </source>
</evidence>
<evidence type="ECO:0000313" key="9">
    <source>
        <dbReference type="Proteomes" id="UP000655570"/>
    </source>
</evidence>
<dbReference type="PIRSF" id="PIRSF006648">
    <property type="entry name" value="DrrB"/>
    <property type="match status" value="1"/>
</dbReference>
<proteinExistence type="inferred from homology"/>
<dbReference type="InterPro" id="IPR000412">
    <property type="entry name" value="ABC_2_transport"/>
</dbReference>
<keyword evidence="3 6" id="KW-1133">Transmembrane helix</keyword>
<feature type="transmembrane region" description="Helical" evidence="6">
    <location>
        <begin position="196"/>
        <end position="216"/>
    </location>
</feature>
<keyword evidence="5" id="KW-0046">Antibiotic resistance</keyword>
<dbReference type="Pfam" id="PF01061">
    <property type="entry name" value="ABC2_membrane"/>
    <property type="match status" value="1"/>
</dbReference>
<protein>
    <recommendedName>
        <fullName evidence="6">Transport permease protein</fullName>
    </recommendedName>
</protein>
<reference evidence="8 9" key="1">
    <citation type="submission" date="2020-08" db="EMBL/GenBank/DDBJ databases">
        <title>A Genomic Blueprint of the Chicken Gut Microbiome.</title>
        <authorList>
            <person name="Gilroy R."/>
            <person name="Ravi A."/>
            <person name="Getino M."/>
            <person name="Pursley I."/>
            <person name="Horton D.L."/>
            <person name="Alikhan N.-F."/>
            <person name="Baker D."/>
            <person name="Gharbi K."/>
            <person name="Hall N."/>
            <person name="Watson M."/>
            <person name="Adriaenssens E.M."/>
            <person name="Foster-Nyarko E."/>
            <person name="Jarju S."/>
            <person name="Secka A."/>
            <person name="Antonio M."/>
            <person name="Oren A."/>
            <person name="Chaudhuri R."/>
            <person name="La Ragione R.M."/>
            <person name="Hildebrand F."/>
            <person name="Pallen M.J."/>
        </authorList>
    </citation>
    <scope>NUCLEOTIDE SEQUENCE [LARGE SCALE GENOMIC DNA]</scope>
    <source>
        <strain evidence="8 9">Sa2CUA9</strain>
    </source>
</reference>
<feature type="transmembrane region" description="Helical" evidence="6">
    <location>
        <begin position="254"/>
        <end position="276"/>
    </location>
</feature>
<dbReference type="PROSITE" id="PS51012">
    <property type="entry name" value="ABC_TM2"/>
    <property type="match status" value="1"/>
</dbReference>
<evidence type="ECO:0000256" key="1">
    <source>
        <dbReference type="ARBA" id="ARBA00004141"/>
    </source>
</evidence>
<feature type="transmembrane region" description="Helical" evidence="6">
    <location>
        <begin position="128"/>
        <end position="157"/>
    </location>
</feature>
<dbReference type="InterPro" id="IPR047817">
    <property type="entry name" value="ABC2_TM_bact-type"/>
</dbReference>
<dbReference type="PANTHER" id="PTHR43229">
    <property type="entry name" value="NODULATION PROTEIN J"/>
    <property type="match status" value="1"/>
</dbReference>
<keyword evidence="9" id="KW-1185">Reference proteome</keyword>
<name>A0ABR8TUP0_9CELL</name>
<keyword evidence="2 6" id="KW-0812">Transmembrane</keyword>
<dbReference type="PANTHER" id="PTHR43229:SF2">
    <property type="entry name" value="NODULATION PROTEIN J"/>
    <property type="match status" value="1"/>
</dbReference>
<comment type="similarity">
    <text evidence="6">Belongs to the ABC-2 integral membrane protein family.</text>
</comment>
<feature type="transmembrane region" description="Helical" evidence="6">
    <location>
        <begin position="54"/>
        <end position="77"/>
    </location>
</feature>
<dbReference type="InterPro" id="IPR013525">
    <property type="entry name" value="ABC2_TM"/>
</dbReference>
<evidence type="ECO:0000256" key="2">
    <source>
        <dbReference type="ARBA" id="ARBA00022692"/>
    </source>
</evidence>
<keyword evidence="6" id="KW-0813">Transport</keyword>
<evidence type="ECO:0000256" key="4">
    <source>
        <dbReference type="ARBA" id="ARBA00023136"/>
    </source>
</evidence>
<organism evidence="8 9">
    <name type="scientific">Oerskovia merdavium</name>
    <dbReference type="NCBI Taxonomy" id="2762227"/>
    <lineage>
        <taxon>Bacteria</taxon>
        <taxon>Bacillati</taxon>
        <taxon>Actinomycetota</taxon>
        <taxon>Actinomycetes</taxon>
        <taxon>Micrococcales</taxon>
        <taxon>Cellulomonadaceae</taxon>
        <taxon>Oerskovia</taxon>
    </lineage>
</organism>
<feature type="transmembrane region" description="Helical" evidence="6">
    <location>
        <begin position="83"/>
        <end position="107"/>
    </location>
</feature>
<feature type="domain" description="ABC transmembrane type-2" evidence="7">
    <location>
        <begin position="52"/>
        <end position="279"/>
    </location>
</feature>
<comment type="subcellular location">
    <subcellularLocation>
        <location evidence="6">Cell membrane</location>
        <topology evidence="6">Multi-pass membrane protein</topology>
    </subcellularLocation>
    <subcellularLocation>
        <location evidence="1">Membrane</location>
        <topology evidence="1">Multi-pass membrane protein</topology>
    </subcellularLocation>
</comment>
<dbReference type="InterPro" id="IPR051784">
    <property type="entry name" value="Nod_factor_ABC_transporter"/>
</dbReference>
<dbReference type="RefSeq" id="WP_191800532.1">
    <property type="nucleotide sequence ID" value="NZ_JACSQF010000001.1"/>
</dbReference>
<gene>
    <name evidence="8" type="ORF">H9641_02065</name>
</gene>
<dbReference type="Proteomes" id="UP000655570">
    <property type="component" value="Unassembled WGS sequence"/>
</dbReference>
<dbReference type="EMBL" id="JACSQF010000001">
    <property type="protein sequence ID" value="MBD7979506.1"/>
    <property type="molecule type" value="Genomic_DNA"/>
</dbReference>
<evidence type="ECO:0000259" key="7">
    <source>
        <dbReference type="PROSITE" id="PS51012"/>
    </source>
</evidence>
<sequence length="280" mass="30333">MAATQTEVITTPEAQTLREAIAIDQHPTRPSPLANTLTFAWRALLKIKHVPEQLFDVTLTPIIFTLMFTYLFGGAIAGDTTTYLQYLLPGILVQTVLIITVYTGFTLNTDITKGVFDRFRSLPIWRPAPIVGALMGDTVRYTIASAITVGLGLAIGFRPAGGVVGVLLAVALLLVFAFAISWIFTILGLVMRTPNAVMGVSMLVLMPLTFASNIFVNPDTMPSALRAWAEINPVSHLATAVRALMAGTATFDQIGWVLLASVLLTAVFAPITMHLYRTRN</sequence>